<gene>
    <name evidence="4" type="ORF">GLOTRDRAFT_139519</name>
</gene>
<dbReference type="GO" id="GO:0006508">
    <property type="term" value="P:proteolysis"/>
    <property type="evidence" value="ECO:0007669"/>
    <property type="project" value="InterPro"/>
</dbReference>
<dbReference type="eggNOG" id="ENOG502S3TS">
    <property type="taxonomic scope" value="Eukaryota"/>
</dbReference>
<dbReference type="KEGG" id="gtr:GLOTRDRAFT_139519"/>
<dbReference type="SUPFAM" id="SSF53474">
    <property type="entry name" value="alpha/beta-Hydrolases"/>
    <property type="match status" value="2"/>
</dbReference>
<dbReference type="PANTHER" id="PTHR43433:SF5">
    <property type="entry name" value="AB HYDROLASE-1 DOMAIN-CONTAINING PROTEIN"/>
    <property type="match status" value="1"/>
</dbReference>
<dbReference type="STRING" id="670483.S7RN25"/>
<evidence type="ECO:0000259" key="3">
    <source>
        <dbReference type="Pfam" id="PF00561"/>
    </source>
</evidence>
<name>S7RN25_GLOTA</name>
<dbReference type="RefSeq" id="XP_007867465.1">
    <property type="nucleotide sequence ID" value="XM_007869274.1"/>
</dbReference>
<sequence length="383" mass="42637">MDSPFPFRQTYYKVVGDISNCSDGPAVVLHGGPGVSHDYLSELAKAPNGTAVVFYDQLGNGRSAALPSKDIHFWTIDLFIDELQNVLEYFNISERYNIIGHFLGSHACLGIHHPPSALVPAFETQDVQDYLKVHEEAGTTKSQEYKAAMNVFWETFACRVKPFPEEVVHPLSMANNGTRIDLRRWATNRSARRPGHLARLPPPLLRHRPATPVVLYDRLGNGRSTLLPSTDASFWTTDLFVDELAHLGVTGKYSILGHSRGAMLAAGFVLMNEARAHGSASSRPRRCEQAGDRTSEEYRGHMAVFLGTFGCRVRPSPEEVGYSLSLSSKNPAVIDSTMTNSAGLADRWEIRDKIPLTRHVPTLLINGEYDYMTDDVVERFFCQ</sequence>
<dbReference type="EMBL" id="KB469304">
    <property type="protein sequence ID" value="EPQ54134.1"/>
    <property type="molecule type" value="Genomic_DNA"/>
</dbReference>
<dbReference type="InterPro" id="IPR029058">
    <property type="entry name" value="AB_hydrolase_fold"/>
</dbReference>
<dbReference type="GO" id="GO:0008233">
    <property type="term" value="F:peptidase activity"/>
    <property type="evidence" value="ECO:0007669"/>
    <property type="project" value="InterPro"/>
</dbReference>
<dbReference type="OrthoDB" id="190201at2759"/>
<accession>S7RN25</accession>
<evidence type="ECO:0000256" key="1">
    <source>
        <dbReference type="ARBA" id="ARBA00010088"/>
    </source>
</evidence>
<dbReference type="InterPro" id="IPR002410">
    <property type="entry name" value="Peptidase_S33"/>
</dbReference>
<dbReference type="Proteomes" id="UP000030669">
    <property type="component" value="Unassembled WGS sequence"/>
</dbReference>
<reference evidence="4 5" key="1">
    <citation type="journal article" date="2012" name="Science">
        <title>The Paleozoic origin of enzymatic lignin decomposition reconstructed from 31 fungal genomes.</title>
        <authorList>
            <person name="Floudas D."/>
            <person name="Binder M."/>
            <person name="Riley R."/>
            <person name="Barry K."/>
            <person name="Blanchette R.A."/>
            <person name="Henrissat B."/>
            <person name="Martinez A.T."/>
            <person name="Otillar R."/>
            <person name="Spatafora J.W."/>
            <person name="Yadav J.S."/>
            <person name="Aerts A."/>
            <person name="Benoit I."/>
            <person name="Boyd A."/>
            <person name="Carlson A."/>
            <person name="Copeland A."/>
            <person name="Coutinho P.M."/>
            <person name="de Vries R.P."/>
            <person name="Ferreira P."/>
            <person name="Findley K."/>
            <person name="Foster B."/>
            <person name="Gaskell J."/>
            <person name="Glotzer D."/>
            <person name="Gorecki P."/>
            <person name="Heitman J."/>
            <person name="Hesse C."/>
            <person name="Hori C."/>
            <person name="Igarashi K."/>
            <person name="Jurgens J.A."/>
            <person name="Kallen N."/>
            <person name="Kersten P."/>
            <person name="Kohler A."/>
            <person name="Kuees U."/>
            <person name="Kumar T.K.A."/>
            <person name="Kuo A."/>
            <person name="LaButti K."/>
            <person name="Larrondo L.F."/>
            <person name="Lindquist E."/>
            <person name="Ling A."/>
            <person name="Lombard V."/>
            <person name="Lucas S."/>
            <person name="Lundell T."/>
            <person name="Martin R."/>
            <person name="McLaughlin D.J."/>
            <person name="Morgenstern I."/>
            <person name="Morin E."/>
            <person name="Murat C."/>
            <person name="Nagy L.G."/>
            <person name="Nolan M."/>
            <person name="Ohm R.A."/>
            <person name="Patyshakuliyeva A."/>
            <person name="Rokas A."/>
            <person name="Ruiz-Duenas F.J."/>
            <person name="Sabat G."/>
            <person name="Salamov A."/>
            <person name="Samejima M."/>
            <person name="Schmutz J."/>
            <person name="Slot J.C."/>
            <person name="St John F."/>
            <person name="Stenlid J."/>
            <person name="Sun H."/>
            <person name="Sun S."/>
            <person name="Syed K."/>
            <person name="Tsang A."/>
            <person name="Wiebenga A."/>
            <person name="Young D."/>
            <person name="Pisabarro A."/>
            <person name="Eastwood D.C."/>
            <person name="Martin F."/>
            <person name="Cullen D."/>
            <person name="Grigoriev I.V."/>
            <person name="Hibbett D.S."/>
        </authorList>
    </citation>
    <scope>NUCLEOTIDE SEQUENCE [LARGE SCALE GENOMIC DNA]</scope>
    <source>
        <strain evidence="4 5">ATCC 11539</strain>
    </source>
</reference>
<organism evidence="4 5">
    <name type="scientific">Gloeophyllum trabeum (strain ATCC 11539 / FP-39264 / Madison 617)</name>
    <name type="common">Brown rot fungus</name>
    <dbReference type="NCBI Taxonomy" id="670483"/>
    <lineage>
        <taxon>Eukaryota</taxon>
        <taxon>Fungi</taxon>
        <taxon>Dikarya</taxon>
        <taxon>Basidiomycota</taxon>
        <taxon>Agaricomycotina</taxon>
        <taxon>Agaricomycetes</taxon>
        <taxon>Gloeophyllales</taxon>
        <taxon>Gloeophyllaceae</taxon>
        <taxon>Gloeophyllum</taxon>
    </lineage>
</organism>
<keyword evidence="5" id="KW-1185">Reference proteome</keyword>
<dbReference type="Gene3D" id="3.40.50.1820">
    <property type="entry name" value="alpha/beta hydrolase"/>
    <property type="match status" value="2"/>
</dbReference>
<dbReference type="Pfam" id="PF00561">
    <property type="entry name" value="Abhydrolase_1"/>
    <property type="match status" value="1"/>
</dbReference>
<dbReference type="GO" id="GO:0046503">
    <property type="term" value="P:glycerolipid catabolic process"/>
    <property type="evidence" value="ECO:0007669"/>
    <property type="project" value="TreeGrafter"/>
</dbReference>
<feature type="domain" description="AB hydrolase-1" evidence="3">
    <location>
        <begin position="27"/>
        <end position="105"/>
    </location>
</feature>
<evidence type="ECO:0000256" key="2">
    <source>
        <dbReference type="ARBA" id="ARBA00022801"/>
    </source>
</evidence>
<dbReference type="InterPro" id="IPR000073">
    <property type="entry name" value="AB_hydrolase_1"/>
</dbReference>
<dbReference type="GeneID" id="19304273"/>
<proteinExistence type="inferred from homology"/>
<comment type="similarity">
    <text evidence="1">Belongs to the peptidase S33 family.</text>
</comment>
<evidence type="ECO:0000313" key="5">
    <source>
        <dbReference type="Proteomes" id="UP000030669"/>
    </source>
</evidence>
<evidence type="ECO:0000313" key="4">
    <source>
        <dbReference type="EMBL" id="EPQ54134.1"/>
    </source>
</evidence>
<protein>
    <recommendedName>
        <fullName evidence="3">AB hydrolase-1 domain-containing protein</fullName>
    </recommendedName>
</protein>
<dbReference type="AlphaFoldDB" id="S7RN25"/>
<dbReference type="PRINTS" id="PR00793">
    <property type="entry name" value="PROAMNOPTASE"/>
</dbReference>
<dbReference type="InterPro" id="IPR050471">
    <property type="entry name" value="AB_hydrolase"/>
</dbReference>
<keyword evidence="2" id="KW-0378">Hydrolase</keyword>
<dbReference type="HOGENOM" id="CLU_721705_0_0_1"/>
<dbReference type="PANTHER" id="PTHR43433">
    <property type="entry name" value="HYDROLASE, ALPHA/BETA FOLD FAMILY PROTEIN"/>
    <property type="match status" value="1"/>
</dbReference>
<dbReference type="GO" id="GO:0004806">
    <property type="term" value="F:triacylglycerol lipase activity"/>
    <property type="evidence" value="ECO:0007669"/>
    <property type="project" value="TreeGrafter"/>
</dbReference>